<reference evidence="4 5" key="1">
    <citation type="submission" date="2019-06" db="EMBL/GenBank/DDBJ databases">
        <title>Sequencing the genomes of 1000 actinobacteria strains.</title>
        <authorList>
            <person name="Klenk H.-P."/>
        </authorList>
    </citation>
    <scope>NUCLEOTIDE SEQUENCE [LARGE SCALE GENOMIC DNA]</scope>
    <source>
        <strain evidence="4 5">DSM 45015</strain>
    </source>
</reference>
<proteinExistence type="predicted"/>
<sequence length="336" mass="37855">MLPPEYSSFQEAYVSVLRKALEDHECRVSPRGNTSREITDTSLRISNPRARLAFLEERPVNVVFNLAEVLWYLAGRDDLNMIAYYAPRLSNFSRDGQHLTGTAYGPKLFGQARDGSSQWSRVRDLLLTDPDTKRATVTFFRPEELTDQANPDVSCTVSAQFLLRDGQLHLSVFMRGNDAYVGMVSDVFAFTFIQEFAAAQLGVQLGHYTHHVVSMHVNDRDADHVQRIIKANSNRDADTVSFPPAAMPSDASWEDITTVLQHEAGLRTNELAHCPSSVAALDLAPYWQNIILLFEIYRQIQHTTGTVSPQVLNALDPGHRWLVERRWPARMPGGTQ</sequence>
<dbReference type="GO" id="GO:0032259">
    <property type="term" value="P:methylation"/>
    <property type="evidence" value="ECO:0007669"/>
    <property type="project" value="UniProtKB-KW"/>
</dbReference>
<dbReference type="Proteomes" id="UP000317422">
    <property type="component" value="Unassembled WGS sequence"/>
</dbReference>
<keyword evidence="2" id="KW-0808">Transferase</keyword>
<evidence type="ECO:0000313" key="5">
    <source>
        <dbReference type="Proteomes" id="UP000317422"/>
    </source>
</evidence>
<dbReference type="InterPro" id="IPR045097">
    <property type="entry name" value="Thymidate_synth/dCMP_Mease"/>
</dbReference>
<dbReference type="Pfam" id="PF00303">
    <property type="entry name" value="Thymidylat_synt"/>
    <property type="match status" value="1"/>
</dbReference>
<dbReference type="CDD" id="cd00351">
    <property type="entry name" value="TS_Pyrimidine_HMase"/>
    <property type="match status" value="1"/>
</dbReference>
<evidence type="ECO:0000259" key="3">
    <source>
        <dbReference type="Pfam" id="PF00303"/>
    </source>
</evidence>
<dbReference type="OrthoDB" id="9774633at2"/>
<keyword evidence="5" id="KW-1185">Reference proteome</keyword>
<dbReference type="PANTHER" id="PTHR11548">
    <property type="entry name" value="THYMIDYLATE SYNTHASE 1"/>
    <property type="match status" value="1"/>
</dbReference>
<gene>
    <name evidence="4" type="ORF">FHX37_1051</name>
</gene>
<keyword evidence="1" id="KW-0489">Methyltransferase</keyword>
<dbReference type="InterPro" id="IPR036926">
    <property type="entry name" value="Thymidate_synth/dCMP_Mease_sf"/>
</dbReference>
<dbReference type="GO" id="GO:0006231">
    <property type="term" value="P:dTMP biosynthetic process"/>
    <property type="evidence" value="ECO:0007669"/>
    <property type="project" value="TreeGrafter"/>
</dbReference>
<name>A0A543NH78_9ACTN</name>
<dbReference type="Gene3D" id="3.30.572.10">
    <property type="entry name" value="Thymidylate synthase/dCMP hydroxymethylase domain"/>
    <property type="match status" value="1"/>
</dbReference>
<dbReference type="RefSeq" id="WP_141922408.1">
    <property type="nucleotide sequence ID" value="NZ_VFQC01000001.1"/>
</dbReference>
<dbReference type="EMBL" id="VFQC01000001">
    <property type="protein sequence ID" value="TQN31159.1"/>
    <property type="molecule type" value="Genomic_DNA"/>
</dbReference>
<evidence type="ECO:0000313" key="4">
    <source>
        <dbReference type="EMBL" id="TQN31159.1"/>
    </source>
</evidence>
<accession>A0A543NH78</accession>
<protein>
    <submittedName>
        <fullName evidence="4">Thymidylate synthase</fullName>
    </submittedName>
</protein>
<dbReference type="PANTHER" id="PTHR11548:SF9">
    <property type="entry name" value="THYMIDYLATE SYNTHASE"/>
    <property type="match status" value="1"/>
</dbReference>
<dbReference type="GO" id="GO:0004799">
    <property type="term" value="F:thymidylate synthase activity"/>
    <property type="evidence" value="ECO:0007669"/>
    <property type="project" value="TreeGrafter"/>
</dbReference>
<organism evidence="4 5">
    <name type="scientific">Haloactinospora alba</name>
    <dbReference type="NCBI Taxonomy" id="405555"/>
    <lineage>
        <taxon>Bacteria</taxon>
        <taxon>Bacillati</taxon>
        <taxon>Actinomycetota</taxon>
        <taxon>Actinomycetes</taxon>
        <taxon>Streptosporangiales</taxon>
        <taxon>Nocardiopsidaceae</taxon>
        <taxon>Haloactinospora</taxon>
    </lineage>
</organism>
<comment type="caution">
    <text evidence="4">The sequence shown here is derived from an EMBL/GenBank/DDBJ whole genome shotgun (WGS) entry which is preliminary data.</text>
</comment>
<dbReference type="InterPro" id="IPR023451">
    <property type="entry name" value="Thymidate_synth/dCMP_Mease_dom"/>
</dbReference>
<dbReference type="SUPFAM" id="SSF55831">
    <property type="entry name" value="Thymidylate synthase/dCMP hydroxymethylase"/>
    <property type="match status" value="1"/>
</dbReference>
<feature type="domain" description="Thymidylate synthase/dCMP hydroxymethylase" evidence="3">
    <location>
        <begin position="12"/>
        <end position="234"/>
    </location>
</feature>
<dbReference type="AlphaFoldDB" id="A0A543NH78"/>
<evidence type="ECO:0000256" key="2">
    <source>
        <dbReference type="ARBA" id="ARBA00022679"/>
    </source>
</evidence>
<evidence type="ECO:0000256" key="1">
    <source>
        <dbReference type="ARBA" id="ARBA00022603"/>
    </source>
</evidence>
<dbReference type="GO" id="GO:0005829">
    <property type="term" value="C:cytosol"/>
    <property type="evidence" value="ECO:0007669"/>
    <property type="project" value="TreeGrafter"/>
</dbReference>